<dbReference type="GO" id="GO:0042802">
    <property type="term" value="F:identical protein binding"/>
    <property type="evidence" value="ECO:0007669"/>
    <property type="project" value="UniProtKB-ARBA"/>
</dbReference>
<keyword evidence="5 6" id="KW-0408">Iron</keyword>
<dbReference type="InterPro" id="IPR008331">
    <property type="entry name" value="Ferritin_DPS_dom"/>
</dbReference>
<dbReference type="Pfam" id="PF00210">
    <property type="entry name" value="Ferritin"/>
    <property type="match status" value="1"/>
</dbReference>
<organism evidence="9 10">
    <name type="scientific">Fodinibius halophilus</name>
    <dbReference type="NCBI Taxonomy" id="1736908"/>
    <lineage>
        <taxon>Bacteria</taxon>
        <taxon>Pseudomonadati</taxon>
        <taxon>Balneolota</taxon>
        <taxon>Balneolia</taxon>
        <taxon>Balneolales</taxon>
        <taxon>Balneolaceae</taxon>
        <taxon>Fodinibius</taxon>
    </lineage>
</organism>
<dbReference type="GO" id="GO:0006879">
    <property type="term" value="P:intracellular iron ion homeostasis"/>
    <property type="evidence" value="ECO:0007669"/>
    <property type="project" value="UniProtKB-KW"/>
</dbReference>
<dbReference type="EMBL" id="JAALLS010000002">
    <property type="protein sequence ID" value="NGP87280.1"/>
    <property type="molecule type" value="Genomic_DNA"/>
</dbReference>
<feature type="binding site" evidence="6">
    <location>
        <position position="127"/>
    </location>
    <ligand>
        <name>Fe cation</name>
        <dbReference type="ChEBI" id="CHEBI:24875"/>
        <label>1</label>
    </ligand>
</feature>
<evidence type="ECO:0000313" key="9">
    <source>
        <dbReference type="EMBL" id="NGP87280.1"/>
    </source>
</evidence>
<dbReference type="PANTHER" id="PTHR11431:SF127">
    <property type="entry name" value="BACTERIAL NON-HEME FERRITIN"/>
    <property type="match status" value="1"/>
</dbReference>
<evidence type="ECO:0000259" key="8">
    <source>
        <dbReference type="PROSITE" id="PS50905"/>
    </source>
</evidence>
<dbReference type="Proteomes" id="UP000479132">
    <property type="component" value="Unassembled WGS sequence"/>
</dbReference>
<evidence type="ECO:0000256" key="4">
    <source>
        <dbReference type="ARBA" id="ARBA00023002"/>
    </source>
</evidence>
<dbReference type="InterPro" id="IPR009040">
    <property type="entry name" value="Ferritin-like_diiron"/>
</dbReference>
<keyword evidence="2 7" id="KW-0409">Iron storage</keyword>
<evidence type="ECO:0000256" key="5">
    <source>
        <dbReference type="ARBA" id="ARBA00023004"/>
    </source>
</evidence>
<dbReference type="GO" id="GO:0004322">
    <property type="term" value="F:ferroxidase activity"/>
    <property type="evidence" value="ECO:0007669"/>
    <property type="project" value="TreeGrafter"/>
</dbReference>
<evidence type="ECO:0000256" key="2">
    <source>
        <dbReference type="ARBA" id="ARBA00022434"/>
    </source>
</evidence>
<comment type="subcellular location">
    <subcellularLocation>
        <location evidence="7">Cytoplasm</location>
    </subcellularLocation>
</comment>
<comment type="similarity">
    <text evidence="1 7">Belongs to the ferritin family. Prokaryotic subfamily.</text>
</comment>
<gene>
    <name evidence="9" type="ORF">G3569_02845</name>
</gene>
<proteinExistence type="inferred from homology"/>
<dbReference type="GO" id="GO:0006826">
    <property type="term" value="P:iron ion transport"/>
    <property type="evidence" value="ECO:0007669"/>
    <property type="project" value="InterPro"/>
</dbReference>
<evidence type="ECO:0000256" key="7">
    <source>
        <dbReference type="RuleBase" id="RU361145"/>
    </source>
</evidence>
<dbReference type="PANTHER" id="PTHR11431">
    <property type="entry name" value="FERRITIN"/>
    <property type="match status" value="1"/>
</dbReference>
<dbReference type="AlphaFoldDB" id="A0A6M1TF93"/>
<evidence type="ECO:0000256" key="3">
    <source>
        <dbReference type="ARBA" id="ARBA00022723"/>
    </source>
</evidence>
<dbReference type="InterPro" id="IPR012347">
    <property type="entry name" value="Ferritin-like"/>
</dbReference>
<evidence type="ECO:0000256" key="6">
    <source>
        <dbReference type="PIRSR" id="PIRSR601519-1"/>
    </source>
</evidence>
<dbReference type="GO" id="GO:0008199">
    <property type="term" value="F:ferric iron binding"/>
    <property type="evidence" value="ECO:0007669"/>
    <property type="project" value="InterPro"/>
</dbReference>
<evidence type="ECO:0000313" key="10">
    <source>
        <dbReference type="Proteomes" id="UP000479132"/>
    </source>
</evidence>
<dbReference type="SUPFAM" id="SSF47240">
    <property type="entry name" value="Ferritin-like"/>
    <property type="match status" value="1"/>
</dbReference>
<keyword evidence="10" id="KW-1185">Reference proteome</keyword>
<dbReference type="InterPro" id="IPR009078">
    <property type="entry name" value="Ferritin-like_SF"/>
</dbReference>
<reference evidence="9 10" key="1">
    <citation type="submission" date="2020-02" db="EMBL/GenBank/DDBJ databases">
        <title>Aliifodinibius halophilus 2W32, complete genome.</title>
        <authorList>
            <person name="Li Y."/>
            <person name="Wu S."/>
        </authorList>
    </citation>
    <scope>NUCLEOTIDE SEQUENCE [LARGE SCALE GENOMIC DNA]</scope>
    <source>
        <strain evidence="9 10">2W32</strain>
    </source>
</reference>
<dbReference type="CDD" id="cd01055">
    <property type="entry name" value="Nonheme_Ferritin"/>
    <property type="match status" value="1"/>
</dbReference>
<name>A0A6M1TF93_9BACT</name>
<comment type="function">
    <text evidence="7">Iron-storage protein.</text>
</comment>
<accession>A0A6M1TF93</accession>
<dbReference type="InterPro" id="IPR001519">
    <property type="entry name" value="Ferritin"/>
</dbReference>
<feature type="binding site" evidence="6">
    <location>
        <position position="50"/>
    </location>
    <ligand>
        <name>Fe cation</name>
        <dbReference type="ChEBI" id="CHEBI:24875"/>
        <label>1</label>
    </ligand>
</feature>
<dbReference type="PROSITE" id="PS50905">
    <property type="entry name" value="FERRITIN_LIKE"/>
    <property type="match status" value="1"/>
</dbReference>
<keyword evidence="7" id="KW-0963">Cytoplasm</keyword>
<comment type="catalytic activity">
    <reaction evidence="7">
        <text>4 Fe(2+) + O2 + 6 H2O = 4 iron(III) oxide-hydroxide + 12 H(+)</text>
        <dbReference type="Rhea" id="RHEA:11972"/>
        <dbReference type="ChEBI" id="CHEBI:15377"/>
        <dbReference type="ChEBI" id="CHEBI:15378"/>
        <dbReference type="ChEBI" id="CHEBI:15379"/>
        <dbReference type="ChEBI" id="CHEBI:29033"/>
        <dbReference type="ChEBI" id="CHEBI:78619"/>
        <dbReference type="EC" id="1.16.3.2"/>
    </reaction>
</comment>
<dbReference type="InterPro" id="IPR041719">
    <property type="entry name" value="Ferritin_prok"/>
</dbReference>
<feature type="domain" description="Ferritin-like diiron" evidence="8">
    <location>
        <begin position="1"/>
        <end position="145"/>
    </location>
</feature>
<keyword evidence="4" id="KW-0560">Oxidoreductase</keyword>
<dbReference type="Gene3D" id="1.20.1260.10">
    <property type="match status" value="1"/>
</dbReference>
<feature type="binding site" evidence="6">
    <location>
        <position position="53"/>
    </location>
    <ligand>
        <name>Fe cation</name>
        <dbReference type="ChEBI" id="CHEBI:24875"/>
        <label>1</label>
    </ligand>
</feature>
<dbReference type="FunFam" id="1.20.1260.10:FF:000001">
    <property type="entry name" value="Non-heme ferritin"/>
    <property type="match status" value="1"/>
</dbReference>
<evidence type="ECO:0000256" key="1">
    <source>
        <dbReference type="ARBA" id="ARBA00006950"/>
    </source>
</evidence>
<dbReference type="EC" id="1.16.3.2" evidence="7"/>
<dbReference type="GO" id="GO:0005829">
    <property type="term" value="C:cytosol"/>
    <property type="evidence" value="ECO:0007669"/>
    <property type="project" value="TreeGrafter"/>
</dbReference>
<feature type="binding site" evidence="6">
    <location>
        <position position="17"/>
    </location>
    <ligand>
        <name>Fe cation</name>
        <dbReference type="ChEBI" id="CHEBI:24875"/>
        <label>1</label>
    </ligand>
</feature>
<protein>
    <recommendedName>
        <fullName evidence="7">Ferritin</fullName>
        <ecNumber evidence="7">1.16.3.2</ecNumber>
    </recommendedName>
</protein>
<sequence>MIKQKVQNEINDQIQAEFQSAWLYLAYAAWFEEKNLEGFAHWMRMQWQEEQAHGMKFYNHMLSRGGTVELQALDKPVADAEESEEVFEKVLEHERYITKRIHSLYDLAKSEGDYPLQTLLHWFIDEQVEEENAERILERLKLIGDDNASLYMLDQELAGRSEEEDA</sequence>
<dbReference type="GO" id="GO:0008198">
    <property type="term" value="F:ferrous iron binding"/>
    <property type="evidence" value="ECO:0007669"/>
    <property type="project" value="TreeGrafter"/>
</dbReference>
<feature type="binding site" evidence="6">
    <location>
        <position position="94"/>
    </location>
    <ligand>
        <name>Fe cation</name>
        <dbReference type="ChEBI" id="CHEBI:24875"/>
        <label>1</label>
    </ligand>
</feature>
<keyword evidence="3 6" id="KW-0479">Metal-binding</keyword>
<comment type="caution">
    <text evidence="9">The sequence shown here is derived from an EMBL/GenBank/DDBJ whole genome shotgun (WGS) entry which is preliminary data.</text>
</comment>